<dbReference type="Pfam" id="PF04773">
    <property type="entry name" value="FecR"/>
    <property type="match status" value="1"/>
</dbReference>
<dbReference type="GO" id="GO:0016989">
    <property type="term" value="F:sigma factor antagonist activity"/>
    <property type="evidence" value="ECO:0007669"/>
    <property type="project" value="TreeGrafter"/>
</dbReference>
<dbReference type="PANTHER" id="PTHR30273">
    <property type="entry name" value="PERIPLASMIC SIGNAL SENSOR AND SIGMA FACTOR ACTIVATOR FECR-RELATED"/>
    <property type="match status" value="1"/>
</dbReference>
<dbReference type="AlphaFoldDB" id="A0A940DQ39"/>
<evidence type="ECO:0000256" key="1">
    <source>
        <dbReference type="SAM" id="Phobius"/>
    </source>
</evidence>
<dbReference type="InterPro" id="IPR032508">
    <property type="entry name" value="FecR_C"/>
</dbReference>
<accession>A0A940DQ39</accession>
<sequence>MHISKSQLFQYFKGECPDELSIRINEWLGESEENRRMFREASDEYEWLVLNADLDSLKGIEPVEVTRRKANVHTAVKIIANVAAIAVFFVLATLAVQYRVEKELGSHPVTVSVPDGQRLDFTLADGTTVQLNSGATLSYPVLFSDKSRTVRLSGEAYFNVTHNEDCPFIVNTFAYNIEVLGTKFSVDADEESGSFSAVLAEGSIRLADASDPSRSIVMQPDQKAYMADGRIVLENRPAELEAQWTKGIIDISGLQFSQLMRKLEKAFGVKIVIQRETMPEIRFTGGRLRVSDGIEYALEVLQNGSDFTWEKDFRTGTIYIR</sequence>
<dbReference type="PIRSF" id="PIRSF018266">
    <property type="entry name" value="FecR"/>
    <property type="match status" value="1"/>
</dbReference>
<evidence type="ECO:0000313" key="4">
    <source>
        <dbReference type="EMBL" id="MBO8482745.1"/>
    </source>
</evidence>
<evidence type="ECO:0000259" key="3">
    <source>
        <dbReference type="Pfam" id="PF16344"/>
    </source>
</evidence>
<protein>
    <submittedName>
        <fullName evidence="4">FecR domain-containing protein</fullName>
    </submittedName>
</protein>
<comment type="caution">
    <text evidence="4">The sequence shown here is derived from an EMBL/GenBank/DDBJ whole genome shotgun (WGS) entry which is preliminary data.</text>
</comment>
<evidence type="ECO:0000259" key="2">
    <source>
        <dbReference type="Pfam" id="PF04773"/>
    </source>
</evidence>
<keyword evidence="1" id="KW-0472">Membrane</keyword>
<dbReference type="InterPro" id="IPR006860">
    <property type="entry name" value="FecR"/>
</dbReference>
<evidence type="ECO:0000313" key="5">
    <source>
        <dbReference type="Proteomes" id="UP000725002"/>
    </source>
</evidence>
<gene>
    <name evidence="4" type="ORF">IAB75_01290</name>
</gene>
<name>A0A940DQ39_9BACT</name>
<keyword evidence="1" id="KW-0812">Transmembrane</keyword>
<proteinExistence type="predicted"/>
<dbReference type="PANTHER" id="PTHR30273:SF2">
    <property type="entry name" value="PROTEIN FECR"/>
    <property type="match status" value="1"/>
</dbReference>
<dbReference type="Proteomes" id="UP000725002">
    <property type="component" value="Unassembled WGS sequence"/>
</dbReference>
<dbReference type="Gene3D" id="2.60.120.1440">
    <property type="match status" value="1"/>
</dbReference>
<reference evidence="4" key="1">
    <citation type="submission" date="2020-10" db="EMBL/GenBank/DDBJ databases">
        <authorList>
            <person name="Gilroy R."/>
        </authorList>
    </citation>
    <scope>NUCLEOTIDE SEQUENCE</scope>
    <source>
        <strain evidence="4">G3-8215</strain>
    </source>
</reference>
<reference evidence="4" key="2">
    <citation type="journal article" date="2021" name="PeerJ">
        <title>Extensive microbial diversity within the chicken gut microbiome revealed by metagenomics and culture.</title>
        <authorList>
            <person name="Gilroy R."/>
            <person name="Ravi A."/>
            <person name="Getino M."/>
            <person name="Pursley I."/>
            <person name="Horton D.L."/>
            <person name="Alikhan N.F."/>
            <person name="Baker D."/>
            <person name="Gharbi K."/>
            <person name="Hall N."/>
            <person name="Watson M."/>
            <person name="Adriaenssens E.M."/>
            <person name="Foster-Nyarko E."/>
            <person name="Jarju S."/>
            <person name="Secka A."/>
            <person name="Antonio M."/>
            <person name="Oren A."/>
            <person name="Chaudhuri R.R."/>
            <person name="La Ragione R."/>
            <person name="Hildebrand F."/>
            <person name="Pallen M.J."/>
        </authorList>
    </citation>
    <scope>NUCLEOTIDE SEQUENCE</scope>
    <source>
        <strain evidence="4">G3-8215</strain>
    </source>
</reference>
<dbReference type="EMBL" id="JADILV010000008">
    <property type="protein sequence ID" value="MBO8482745.1"/>
    <property type="molecule type" value="Genomic_DNA"/>
</dbReference>
<organism evidence="4 5">
    <name type="scientific">Candidatus Cryptobacteroides avicola</name>
    <dbReference type="NCBI Taxonomy" id="2840757"/>
    <lineage>
        <taxon>Bacteria</taxon>
        <taxon>Pseudomonadati</taxon>
        <taxon>Bacteroidota</taxon>
        <taxon>Bacteroidia</taxon>
        <taxon>Bacteroidales</taxon>
        <taxon>Candidatus Cryptobacteroides</taxon>
    </lineage>
</organism>
<dbReference type="InterPro" id="IPR012373">
    <property type="entry name" value="Ferrdict_sens_TM"/>
</dbReference>
<feature type="domain" description="Protein FecR C-terminal" evidence="3">
    <location>
        <begin position="255"/>
        <end position="312"/>
    </location>
</feature>
<feature type="transmembrane region" description="Helical" evidence="1">
    <location>
        <begin position="78"/>
        <end position="98"/>
    </location>
</feature>
<keyword evidence="1" id="KW-1133">Transmembrane helix</keyword>
<dbReference type="Gene3D" id="3.55.50.30">
    <property type="match status" value="1"/>
</dbReference>
<feature type="domain" description="FecR protein" evidence="2">
    <location>
        <begin position="110"/>
        <end position="204"/>
    </location>
</feature>
<dbReference type="Pfam" id="PF16344">
    <property type="entry name" value="FecR_C"/>
    <property type="match status" value="1"/>
</dbReference>